<evidence type="ECO:0000313" key="3">
    <source>
        <dbReference type="Proteomes" id="UP001589890"/>
    </source>
</evidence>
<dbReference type="Proteomes" id="UP001589890">
    <property type="component" value="Unassembled WGS sequence"/>
</dbReference>
<name>A0ABV6QQH1_9ACTN</name>
<sequence length="240" mass="24564">MMRTAISRVTAAVLASGLSLIVLPAATASAAPTAPTTATAVLATGTVVTDSGAGVTIRTGNATTFGSAGNQPDGPIQIDCQIYGEPVTGKFGRSLIWDHIPGKGYVSDAYVNTGSTGLVAPLCTANPRADRAIAWFNARMGSTAYQGLCEKAAENSYGKTGIWASAKAGWNDAVARGAAHRGDLNPPKGALVYWDLAAPYGHVGVSKGGGYFVATSVGGAIGSARMPYFSNYLGWAWPNF</sequence>
<feature type="signal peptide" evidence="1">
    <location>
        <begin position="1"/>
        <end position="30"/>
    </location>
</feature>
<organism evidence="2 3">
    <name type="scientific">Kribbella deserti</name>
    <dbReference type="NCBI Taxonomy" id="1926257"/>
    <lineage>
        <taxon>Bacteria</taxon>
        <taxon>Bacillati</taxon>
        <taxon>Actinomycetota</taxon>
        <taxon>Actinomycetes</taxon>
        <taxon>Propionibacteriales</taxon>
        <taxon>Kribbellaceae</taxon>
        <taxon>Kribbella</taxon>
    </lineage>
</organism>
<protein>
    <submittedName>
        <fullName evidence="2">CHAP domain-containing protein</fullName>
    </submittedName>
</protein>
<feature type="chain" id="PRO_5045258315" evidence="1">
    <location>
        <begin position="31"/>
        <end position="240"/>
    </location>
</feature>
<dbReference type="RefSeq" id="WP_380050966.1">
    <property type="nucleotide sequence ID" value="NZ_JBHLTC010000029.1"/>
</dbReference>
<dbReference type="EMBL" id="JBHLTC010000029">
    <property type="protein sequence ID" value="MFC0626884.1"/>
    <property type="molecule type" value="Genomic_DNA"/>
</dbReference>
<proteinExistence type="predicted"/>
<comment type="caution">
    <text evidence="2">The sequence shown here is derived from an EMBL/GenBank/DDBJ whole genome shotgun (WGS) entry which is preliminary data.</text>
</comment>
<evidence type="ECO:0000313" key="2">
    <source>
        <dbReference type="EMBL" id="MFC0626884.1"/>
    </source>
</evidence>
<keyword evidence="1" id="KW-0732">Signal</keyword>
<gene>
    <name evidence="2" type="ORF">ACFFGN_22580</name>
</gene>
<keyword evidence="3" id="KW-1185">Reference proteome</keyword>
<evidence type="ECO:0000256" key="1">
    <source>
        <dbReference type="SAM" id="SignalP"/>
    </source>
</evidence>
<reference evidence="2 3" key="1">
    <citation type="submission" date="2024-09" db="EMBL/GenBank/DDBJ databases">
        <authorList>
            <person name="Sun Q."/>
            <person name="Mori K."/>
        </authorList>
    </citation>
    <scope>NUCLEOTIDE SEQUENCE [LARGE SCALE GENOMIC DNA]</scope>
    <source>
        <strain evidence="2 3">CGMCC 1.15906</strain>
    </source>
</reference>
<accession>A0ABV6QQH1</accession>